<keyword evidence="2" id="KW-0285">Flavoprotein</keyword>
<evidence type="ECO:0000256" key="5">
    <source>
        <dbReference type="ARBA" id="ARBA00023033"/>
    </source>
</evidence>
<reference evidence="8 9" key="1">
    <citation type="submission" date="2014-06" db="EMBL/GenBank/DDBJ databases">
        <title>Evolutionary Origins and Diversification of the Mycorrhizal Mutualists.</title>
        <authorList>
            <consortium name="DOE Joint Genome Institute"/>
            <consortium name="Mycorrhizal Genomics Consortium"/>
            <person name="Kohler A."/>
            <person name="Kuo A."/>
            <person name="Nagy L.G."/>
            <person name="Floudas D."/>
            <person name="Copeland A."/>
            <person name="Barry K.W."/>
            <person name="Cichocki N."/>
            <person name="Veneault-Fourrey C."/>
            <person name="LaButti K."/>
            <person name="Lindquist E.A."/>
            <person name="Lipzen A."/>
            <person name="Lundell T."/>
            <person name="Morin E."/>
            <person name="Murat C."/>
            <person name="Riley R."/>
            <person name="Ohm R."/>
            <person name="Sun H."/>
            <person name="Tunlid A."/>
            <person name="Henrissat B."/>
            <person name="Grigoriev I.V."/>
            <person name="Hibbett D.S."/>
            <person name="Martin F."/>
        </authorList>
    </citation>
    <scope>NUCLEOTIDE SEQUENCE [LARGE SCALE GENOMIC DNA]</scope>
    <source>
        <strain evidence="8 9">SS14</strain>
    </source>
</reference>
<accession>A0A0C9TZ72</accession>
<dbReference type="OrthoDB" id="1878542at2759"/>
<evidence type="ECO:0000256" key="6">
    <source>
        <dbReference type="SAM" id="MobiDB-lite"/>
    </source>
</evidence>
<gene>
    <name evidence="8" type="ORF">M422DRAFT_108987</name>
</gene>
<feature type="region of interest" description="Disordered" evidence="6">
    <location>
        <begin position="256"/>
        <end position="286"/>
    </location>
</feature>
<evidence type="ECO:0000256" key="2">
    <source>
        <dbReference type="ARBA" id="ARBA00022630"/>
    </source>
</evidence>
<dbReference type="InterPro" id="IPR002938">
    <property type="entry name" value="FAD-bd"/>
</dbReference>
<dbReference type="EMBL" id="KN837185">
    <property type="protein sequence ID" value="KIJ35748.1"/>
    <property type="molecule type" value="Genomic_DNA"/>
</dbReference>
<keyword evidence="3" id="KW-0274">FAD</keyword>
<evidence type="ECO:0000313" key="8">
    <source>
        <dbReference type="EMBL" id="KIJ35748.1"/>
    </source>
</evidence>
<sequence>LLLKLARESGVKIRLGCKVTSINPETPSVTLASGEVIRGDVVVGADGDRSVVRDTVLGYHDAGIHRGFGVFVSLIPISRMQDDPELKAMANSPQVRLGPERIVFGVSLKNAGYYGFFLIHPSDEPNTDEDWNTDDDVERIKKHIEGWDPKLMKLAELVERTTDVKLVQRNPYDNWVHEDGRVVLVGDACHPMPAHAVQKLAMAVEDAAVLGNLFSRLESRDNIMFMLQAYQELRQSRCNYVQADEEVKHVCQTMREGTEEDLEERDEELREKYLSKDITPEQFEEL</sequence>
<dbReference type="AlphaFoldDB" id="A0A0C9TZ72"/>
<dbReference type="HOGENOM" id="CLU_009665_19_3_1"/>
<keyword evidence="4" id="KW-0560">Oxidoreductase</keyword>
<name>A0A0C9TZ72_SPHS4</name>
<evidence type="ECO:0000256" key="1">
    <source>
        <dbReference type="ARBA" id="ARBA00007992"/>
    </source>
</evidence>
<comment type="similarity">
    <text evidence="1">Belongs to the paxM FAD-dependent monooxygenase family.</text>
</comment>
<dbReference type="Pfam" id="PF01494">
    <property type="entry name" value="FAD_binding_3"/>
    <property type="match status" value="1"/>
</dbReference>
<dbReference type="SUPFAM" id="SSF51905">
    <property type="entry name" value="FAD/NAD(P)-binding domain"/>
    <property type="match status" value="1"/>
</dbReference>
<evidence type="ECO:0000256" key="4">
    <source>
        <dbReference type="ARBA" id="ARBA00023002"/>
    </source>
</evidence>
<dbReference type="GO" id="GO:0071949">
    <property type="term" value="F:FAD binding"/>
    <property type="evidence" value="ECO:0007669"/>
    <property type="project" value="InterPro"/>
</dbReference>
<dbReference type="Gene3D" id="3.50.50.60">
    <property type="entry name" value="FAD/NAD(P)-binding domain"/>
    <property type="match status" value="1"/>
</dbReference>
<feature type="non-terminal residue" evidence="8">
    <location>
        <position position="1"/>
    </location>
</feature>
<dbReference type="InterPro" id="IPR036188">
    <property type="entry name" value="FAD/NAD-bd_sf"/>
</dbReference>
<evidence type="ECO:0000256" key="3">
    <source>
        <dbReference type="ARBA" id="ARBA00022827"/>
    </source>
</evidence>
<feature type="domain" description="FAD-binding" evidence="7">
    <location>
        <begin position="2"/>
        <end position="236"/>
    </location>
</feature>
<dbReference type="Proteomes" id="UP000054279">
    <property type="component" value="Unassembled WGS sequence"/>
</dbReference>
<protein>
    <recommendedName>
        <fullName evidence="7">FAD-binding domain-containing protein</fullName>
    </recommendedName>
</protein>
<dbReference type="SUPFAM" id="SSF54373">
    <property type="entry name" value="FAD-linked reductases, C-terminal domain"/>
    <property type="match status" value="1"/>
</dbReference>
<keyword evidence="5" id="KW-0503">Monooxygenase</keyword>
<dbReference type="PANTHER" id="PTHR13789">
    <property type="entry name" value="MONOOXYGENASE"/>
    <property type="match status" value="1"/>
</dbReference>
<feature type="compositionally biased region" description="Basic and acidic residues" evidence="6">
    <location>
        <begin position="267"/>
        <end position="279"/>
    </location>
</feature>
<proteinExistence type="inferred from homology"/>
<dbReference type="GO" id="GO:0004497">
    <property type="term" value="F:monooxygenase activity"/>
    <property type="evidence" value="ECO:0007669"/>
    <property type="project" value="UniProtKB-KW"/>
</dbReference>
<dbReference type="PRINTS" id="PR00420">
    <property type="entry name" value="RNGMNOXGNASE"/>
</dbReference>
<dbReference type="PANTHER" id="PTHR13789:SF147">
    <property type="entry name" value="PUTATIVE (AFU_ORTHOLOGUE AFUA_2G01950)-RELATED"/>
    <property type="match status" value="1"/>
</dbReference>
<evidence type="ECO:0000259" key="7">
    <source>
        <dbReference type="Pfam" id="PF01494"/>
    </source>
</evidence>
<organism evidence="8 9">
    <name type="scientific">Sphaerobolus stellatus (strain SS14)</name>
    <dbReference type="NCBI Taxonomy" id="990650"/>
    <lineage>
        <taxon>Eukaryota</taxon>
        <taxon>Fungi</taxon>
        <taxon>Dikarya</taxon>
        <taxon>Basidiomycota</taxon>
        <taxon>Agaricomycotina</taxon>
        <taxon>Agaricomycetes</taxon>
        <taxon>Phallomycetidae</taxon>
        <taxon>Geastrales</taxon>
        <taxon>Sphaerobolaceae</taxon>
        <taxon>Sphaerobolus</taxon>
    </lineage>
</organism>
<keyword evidence="9" id="KW-1185">Reference proteome</keyword>
<evidence type="ECO:0000313" key="9">
    <source>
        <dbReference type="Proteomes" id="UP000054279"/>
    </source>
</evidence>
<feature type="non-terminal residue" evidence="8">
    <location>
        <position position="286"/>
    </location>
</feature>
<dbReference type="InterPro" id="IPR050493">
    <property type="entry name" value="FAD-dep_Monooxygenase_BioMet"/>
</dbReference>